<feature type="transmembrane region" description="Helical" evidence="2">
    <location>
        <begin position="134"/>
        <end position="154"/>
    </location>
</feature>
<dbReference type="VEuPathDB" id="AmoebaDB:NF0036250"/>
<evidence type="ECO:0000256" key="2">
    <source>
        <dbReference type="SAM" id="Phobius"/>
    </source>
</evidence>
<dbReference type="Proteomes" id="UP000444721">
    <property type="component" value="Unassembled WGS sequence"/>
</dbReference>
<accession>A0A6A5BVP5</accession>
<feature type="region of interest" description="Disordered" evidence="1">
    <location>
        <begin position="339"/>
        <end position="363"/>
    </location>
</feature>
<dbReference type="RefSeq" id="XP_044564069.1">
    <property type="nucleotide sequence ID" value="XM_044704811.1"/>
</dbReference>
<feature type="transmembrane region" description="Helical" evidence="2">
    <location>
        <begin position="490"/>
        <end position="520"/>
    </location>
</feature>
<dbReference type="VEuPathDB" id="AmoebaDB:NfTy_054740"/>
<feature type="compositionally biased region" description="Low complexity" evidence="1">
    <location>
        <begin position="20"/>
        <end position="29"/>
    </location>
</feature>
<gene>
    <name evidence="3" type="ORF">FDP41_001699</name>
</gene>
<sequence length="521" mass="60578">MFQHHPSCPTSTIGKEDTESSSPGSSPLPLITTTIASSSSLSHLRNENDHSHHQRHTNTLMLSLNDETKISSPSPLHPKNERAHKFHALNEPQHTKSRIAQLKSCCTRYNRVIVVTFGFLIAILPFIMCLFYRNLILLSIFVLLVQYLVTLLMFNMMERMNQFIDQNAIFITKPNVIDIKIVLSIMEDYFKEDVRFSSRAMILGSMDTLFVYSSYRFLVFCDRVSSYVWKPFFGTDIKQSVKWETDLHLTLSILHYIISTFLTYLIFTSQYALRAMNLNREDSFKLLFWMSLLMHSACTLFHTFNAFFFGGKDALVKNYLTLTKVIPLMAKIFTKRNEDDDTDEGHGGNGSSHSTLISSSHHEQPNTPLQYRLTVFEWQSLNFLIIFSTFTCIAYFTPLSQSFGFYYIFQFIIGLIIMVLQFWISQISISTKKYTVISFVVLLLSLIFLKFFMGAFVMQYLFAYALILFGLPFEKFLFKSLPMFVTEKGLRYFAFVWLTSLQLITVLVFFVRGFLFLYFYL</sequence>
<evidence type="ECO:0000313" key="3">
    <source>
        <dbReference type="EMBL" id="KAF0979356.1"/>
    </source>
</evidence>
<keyword evidence="2" id="KW-0812">Transmembrane</keyword>
<keyword evidence="4" id="KW-1185">Reference proteome</keyword>
<evidence type="ECO:0000313" key="4">
    <source>
        <dbReference type="Proteomes" id="UP000444721"/>
    </source>
</evidence>
<dbReference type="GeneID" id="68108917"/>
<feature type="transmembrane region" description="Helical" evidence="2">
    <location>
        <begin position="404"/>
        <end position="424"/>
    </location>
</feature>
<dbReference type="AlphaFoldDB" id="A0A6A5BVP5"/>
<evidence type="ECO:0000256" key="1">
    <source>
        <dbReference type="SAM" id="MobiDB-lite"/>
    </source>
</evidence>
<dbReference type="VEuPathDB" id="AmoebaDB:FDP41_001699"/>
<protein>
    <submittedName>
        <fullName evidence="3">Uncharacterized protein</fullName>
    </submittedName>
</protein>
<feature type="transmembrane region" description="Helical" evidence="2">
    <location>
        <begin position="436"/>
        <end position="455"/>
    </location>
</feature>
<proteinExistence type="predicted"/>
<keyword evidence="2" id="KW-1133">Transmembrane helix</keyword>
<dbReference type="EMBL" id="VFQX01000027">
    <property type="protein sequence ID" value="KAF0979356.1"/>
    <property type="molecule type" value="Genomic_DNA"/>
</dbReference>
<feature type="transmembrane region" description="Helical" evidence="2">
    <location>
        <begin position="381"/>
        <end position="398"/>
    </location>
</feature>
<organism evidence="3 4">
    <name type="scientific">Naegleria fowleri</name>
    <name type="common">Brain eating amoeba</name>
    <dbReference type="NCBI Taxonomy" id="5763"/>
    <lineage>
        <taxon>Eukaryota</taxon>
        <taxon>Discoba</taxon>
        <taxon>Heterolobosea</taxon>
        <taxon>Tetramitia</taxon>
        <taxon>Eutetramitia</taxon>
        <taxon>Vahlkampfiidae</taxon>
        <taxon>Naegleria</taxon>
    </lineage>
</organism>
<feature type="transmembrane region" description="Helical" evidence="2">
    <location>
        <begin position="109"/>
        <end position="128"/>
    </location>
</feature>
<name>A0A6A5BVP5_NAEFO</name>
<dbReference type="OrthoDB" id="10354018at2759"/>
<reference evidence="3 4" key="1">
    <citation type="journal article" date="2019" name="Sci. Rep.">
        <title>Nanopore sequencing improves the draft genome of the human pathogenic amoeba Naegleria fowleri.</title>
        <authorList>
            <person name="Liechti N."/>
            <person name="Schurch N."/>
            <person name="Bruggmann R."/>
            <person name="Wittwer M."/>
        </authorList>
    </citation>
    <scope>NUCLEOTIDE SEQUENCE [LARGE SCALE GENOMIC DNA]</scope>
    <source>
        <strain evidence="3 4">ATCC 30894</strain>
    </source>
</reference>
<comment type="caution">
    <text evidence="3">The sequence shown here is derived from an EMBL/GenBank/DDBJ whole genome shotgun (WGS) entry which is preliminary data.</text>
</comment>
<keyword evidence="2" id="KW-0472">Membrane</keyword>
<feature type="region of interest" description="Disordered" evidence="1">
    <location>
        <begin position="1"/>
        <end position="29"/>
    </location>
</feature>
<feature type="transmembrane region" description="Helical" evidence="2">
    <location>
        <begin position="287"/>
        <end position="309"/>
    </location>
</feature>
<feature type="transmembrane region" description="Helical" evidence="2">
    <location>
        <begin position="461"/>
        <end position="478"/>
    </location>
</feature>
<feature type="transmembrane region" description="Helical" evidence="2">
    <location>
        <begin position="247"/>
        <end position="267"/>
    </location>
</feature>